<feature type="domain" description="ABC transmembrane type-1" evidence="8">
    <location>
        <begin position="74"/>
        <end position="267"/>
    </location>
</feature>
<dbReference type="GO" id="GO:0005886">
    <property type="term" value="C:plasma membrane"/>
    <property type="evidence" value="ECO:0007669"/>
    <property type="project" value="UniProtKB-SubCell"/>
</dbReference>
<dbReference type="GO" id="GO:0055085">
    <property type="term" value="P:transmembrane transport"/>
    <property type="evidence" value="ECO:0007669"/>
    <property type="project" value="InterPro"/>
</dbReference>
<dbReference type="PROSITE" id="PS50928">
    <property type="entry name" value="ABC_TM1"/>
    <property type="match status" value="1"/>
</dbReference>
<dbReference type="SUPFAM" id="SSF161098">
    <property type="entry name" value="MetI-like"/>
    <property type="match status" value="1"/>
</dbReference>
<gene>
    <name evidence="9" type="ORF">Prum_012740</name>
</gene>
<evidence type="ECO:0000256" key="1">
    <source>
        <dbReference type="ARBA" id="ARBA00004651"/>
    </source>
</evidence>
<keyword evidence="4 7" id="KW-0812">Transmembrane</keyword>
<evidence type="ECO:0000256" key="4">
    <source>
        <dbReference type="ARBA" id="ARBA00022692"/>
    </source>
</evidence>
<evidence type="ECO:0000256" key="2">
    <source>
        <dbReference type="ARBA" id="ARBA00022448"/>
    </source>
</evidence>
<organism evidence="9 10">
    <name type="scientific">Phytohabitans rumicis</name>
    <dbReference type="NCBI Taxonomy" id="1076125"/>
    <lineage>
        <taxon>Bacteria</taxon>
        <taxon>Bacillati</taxon>
        <taxon>Actinomycetota</taxon>
        <taxon>Actinomycetes</taxon>
        <taxon>Micromonosporales</taxon>
        <taxon>Micromonosporaceae</taxon>
    </lineage>
</organism>
<feature type="transmembrane region" description="Helical" evidence="7">
    <location>
        <begin position="109"/>
        <end position="129"/>
    </location>
</feature>
<keyword evidence="5 7" id="KW-1133">Transmembrane helix</keyword>
<dbReference type="PANTHER" id="PTHR43744">
    <property type="entry name" value="ABC TRANSPORTER PERMEASE PROTEIN MG189-RELATED-RELATED"/>
    <property type="match status" value="1"/>
</dbReference>
<dbReference type="InterPro" id="IPR035906">
    <property type="entry name" value="MetI-like_sf"/>
</dbReference>
<evidence type="ECO:0000313" key="9">
    <source>
        <dbReference type="EMBL" id="GFJ87632.1"/>
    </source>
</evidence>
<dbReference type="Pfam" id="PF00528">
    <property type="entry name" value="BPD_transp_1"/>
    <property type="match status" value="1"/>
</dbReference>
<reference evidence="9 10" key="2">
    <citation type="submission" date="2020-03" db="EMBL/GenBank/DDBJ databases">
        <authorList>
            <person name="Ichikawa N."/>
            <person name="Kimura A."/>
            <person name="Kitahashi Y."/>
            <person name="Uohara A."/>
        </authorList>
    </citation>
    <scope>NUCLEOTIDE SEQUENCE [LARGE SCALE GENOMIC DNA]</scope>
    <source>
        <strain evidence="9 10">NBRC 108638</strain>
    </source>
</reference>
<accession>A0A6V8KR47</accession>
<protein>
    <submittedName>
        <fullName evidence="9">Sugar ABC transporter permease</fullName>
    </submittedName>
</protein>
<dbReference type="Gene3D" id="1.10.3720.10">
    <property type="entry name" value="MetI-like"/>
    <property type="match status" value="1"/>
</dbReference>
<name>A0A6V8KR47_9ACTN</name>
<dbReference type="RefSeq" id="WP_173074656.1">
    <property type="nucleotide sequence ID" value="NZ_BAABJB010000066.1"/>
</dbReference>
<keyword evidence="10" id="KW-1185">Reference proteome</keyword>
<reference evidence="9 10" key="1">
    <citation type="submission" date="2020-03" db="EMBL/GenBank/DDBJ databases">
        <title>Whole genome shotgun sequence of Phytohabitans rumicis NBRC 108638.</title>
        <authorList>
            <person name="Komaki H."/>
            <person name="Tamura T."/>
        </authorList>
    </citation>
    <scope>NUCLEOTIDE SEQUENCE [LARGE SCALE GENOMIC DNA]</scope>
    <source>
        <strain evidence="9 10">NBRC 108638</strain>
    </source>
</reference>
<feature type="transmembrane region" description="Helical" evidence="7">
    <location>
        <begin position="248"/>
        <end position="267"/>
    </location>
</feature>
<evidence type="ECO:0000256" key="3">
    <source>
        <dbReference type="ARBA" id="ARBA00022475"/>
    </source>
</evidence>
<keyword evidence="6 7" id="KW-0472">Membrane</keyword>
<dbReference type="EMBL" id="BLPG01000001">
    <property type="protein sequence ID" value="GFJ87632.1"/>
    <property type="molecule type" value="Genomic_DNA"/>
</dbReference>
<comment type="caution">
    <text evidence="9">The sequence shown here is derived from an EMBL/GenBank/DDBJ whole genome shotgun (WGS) entry which is preliminary data.</text>
</comment>
<keyword evidence="3" id="KW-1003">Cell membrane</keyword>
<evidence type="ECO:0000256" key="7">
    <source>
        <dbReference type="RuleBase" id="RU363032"/>
    </source>
</evidence>
<evidence type="ECO:0000313" key="10">
    <source>
        <dbReference type="Proteomes" id="UP000482960"/>
    </source>
</evidence>
<feature type="transmembrane region" description="Helical" evidence="7">
    <location>
        <begin position="12"/>
        <end position="34"/>
    </location>
</feature>
<feature type="transmembrane region" description="Helical" evidence="7">
    <location>
        <begin position="184"/>
        <end position="209"/>
    </location>
</feature>
<comment type="subcellular location">
    <subcellularLocation>
        <location evidence="1 7">Cell membrane</location>
        <topology evidence="1 7">Multi-pass membrane protein</topology>
    </subcellularLocation>
</comment>
<dbReference type="AlphaFoldDB" id="A0A6V8KR47"/>
<dbReference type="CDD" id="cd06261">
    <property type="entry name" value="TM_PBP2"/>
    <property type="match status" value="1"/>
</dbReference>
<evidence type="ECO:0000256" key="5">
    <source>
        <dbReference type="ARBA" id="ARBA00022989"/>
    </source>
</evidence>
<feature type="transmembrane region" description="Helical" evidence="7">
    <location>
        <begin position="141"/>
        <end position="163"/>
    </location>
</feature>
<evidence type="ECO:0000256" key="6">
    <source>
        <dbReference type="ARBA" id="ARBA00023136"/>
    </source>
</evidence>
<comment type="similarity">
    <text evidence="7">Belongs to the binding-protein-dependent transport system permease family.</text>
</comment>
<sequence length="282" mass="30945">MSTKSKSRWRGGARIAVLSVIALLWVVLPLWMLLVNSAKPLEEASLLELDLPKEWALWDNYSFVINEGHFFRALVNSLVVVVPTIAVIVVLGAMAAWAYARSRSMTARVAYNITVLSIVLPAAILPTIYELQTLGIDGSRFGYFLVMAGTRMGNVVFLATGFIKSVPRDLEDSASIDGANRMQIFLRIIFPLTVPVLLVGSVILIISTWNEFFFAGFLLQGSDRATLPLALYHFASASADQPVLRWNVIFAHVVLTSIPLVLAYLLVQRRVVPGLSSGAIKG</sequence>
<feature type="transmembrane region" description="Helical" evidence="7">
    <location>
        <begin position="73"/>
        <end position="97"/>
    </location>
</feature>
<proteinExistence type="inferred from homology"/>
<dbReference type="InterPro" id="IPR000515">
    <property type="entry name" value="MetI-like"/>
</dbReference>
<keyword evidence="2 7" id="KW-0813">Transport</keyword>
<evidence type="ECO:0000259" key="8">
    <source>
        <dbReference type="PROSITE" id="PS50928"/>
    </source>
</evidence>
<dbReference type="Proteomes" id="UP000482960">
    <property type="component" value="Unassembled WGS sequence"/>
</dbReference>
<dbReference type="PANTHER" id="PTHR43744:SF8">
    <property type="entry name" value="SN-GLYCEROL-3-PHOSPHATE TRANSPORT SYSTEM PERMEASE PROTEIN UGPE"/>
    <property type="match status" value="1"/>
</dbReference>